<evidence type="ECO:0000313" key="7">
    <source>
        <dbReference type="Proteomes" id="UP000824214"/>
    </source>
</evidence>
<dbReference type="Proteomes" id="UP000824214">
    <property type="component" value="Unassembled WGS sequence"/>
</dbReference>
<dbReference type="SUPFAM" id="SSF52218">
    <property type="entry name" value="Flavoproteins"/>
    <property type="match status" value="1"/>
</dbReference>
<comment type="caution">
    <text evidence="6">The sequence shown here is derived from an EMBL/GenBank/DDBJ whole genome shotgun (WGS) entry which is preliminary data.</text>
</comment>
<dbReference type="Pfam" id="PF00258">
    <property type="entry name" value="Flavodoxin_1"/>
    <property type="match status" value="1"/>
</dbReference>
<dbReference type="EMBL" id="DWXZ01000219">
    <property type="protein sequence ID" value="HJB38440.1"/>
    <property type="molecule type" value="Genomic_DNA"/>
</dbReference>
<dbReference type="InterPro" id="IPR001279">
    <property type="entry name" value="Metallo-B-lactamas"/>
</dbReference>
<dbReference type="PANTHER" id="PTHR32145">
    <property type="entry name" value="DIFLAVIN FLAVOPROTEIN A 2-RELATED"/>
    <property type="match status" value="1"/>
</dbReference>
<dbReference type="GO" id="GO:0009055">
    <property type="term" value="F:electron transfer activity"/>
    <property type="evidence" value="ECO:0007669"/>
    <property type="project" value="InterPro"/>
</dbReference>
<accession>A0A9D2M026</accession>
<dbReference type="InterPro" id="IPR029039">
    <property type="entry name" value="Flavoprotein-like_sf"/>
</dbReference>
<feature type="domain" description="Flavodoxin-like" evidence="5">
    <location>
        <begin position="256"/>
        <end position="396"/>
    </location>
</feature>
<dbReference type="AlphaFoldDB" id="A0A9D2M026"/>
<dbReference type="SMART" id="SM00849">
    <property type="entry name" value="Lactamase_B"/>
    <property type="match status" value="1"/>
</dbReference>
<keyword evidence="4" id="KW-0249">Electron transport</keyword>
<dbReference type="Gene3D" id="3.40.50.360">
    <property type="match status" value="1"/>
</dbReference>
<evidence type="ECO:0000256" key="4">
    <source>
        <dbReference type="ARBA" id="ARBA00022982"/>
    </source>
</evidence>
<dbReference type="InterPro" id="IPR008254">
    <property type="entry name" value="Flavodoxin/NO_synth"/>
</dbReference>
<dbReference type="InterPro" id="IPR051285">
    <property type="entry name" value="NADH_oxidoreductase_modular"/>
</dbReference>
<dbReference type="InterPro" id="IPR036866">
    <property type="entry name" value="RibonucZ/Hydroxyglut_hydro"/>
</dbReference>
<dbReference type="PANTHER" id="PTHR32145:SF20">
    <property type="entry name" value="FLAVOPROTEIN"/>
    <property type="match status" value="1"/>
</dbReference>
<reference evidence="6" key="1">
    <citation type="journal article" date="2021" name="PeerJ">
        <title>Extensive microbial diversity within the chicken gut microbiome revealed by metagenomics and culture.</title>
        <authorList>
            <person name="Gilroy R."/>
            <person name="Ravi A."/>
            <person name="Getino M."/>
            <person name="Pursley I."/>
            <person name="Horton D.L."/>
            <person name="Alikhan N.F."/>
            <person name="Baker D."/>
            <person name="Gharbi K."/>
            <person name="Hall N."/>
            <person name="Watson M."/>
            <person name="Adriaenssens E.M."/>
            <person name="Foster-Nyarko E."/>
            <person name="Jarju S."/>
            <person name="Secka A."/>
            <person name="Antonio M."/>
            <person name="Oren A."/>
            <person name="Chaudhuri R.R."/>
            <person name="La Ragione R."/>
            <person name="Hildebrand F."/>
            <person name="Pallen M.J."/>
        </authorList>
    </citation>
    <scope>NUCLEOTIDE SEQUENCE</scope>
    <source>
        <strain evidence="6">ChiBcolR8-3208</strain>
    </source>
</reference>
<comment type="similarity">
    <text evidence="2">In the N-terminal section; belongs to the zinc metallo-hydrolase group 3 family.</text>
</comment>
<protein>
    <submittedName>
        <fullName evidence="6">FprA family A-type flavoprotein</fullName>
    </submittedName>
</protein>
<dbReference type="PROSITE" id="PS50902">
    <property type="entry name" value="FLAVODOXIN_LIKE"/>
    <property type="match status" value="1"/>
</dbReference>
<dbReference type="InterPro" id="IPR016440">
    <property type="entry name" value="Rubredoxin-O_OxRdtase"/>
</dbReference>
<gene>
    <name evidence="6" type="ORF">H9942_10325</name>
</gene>
<sequence length="401" mass="44744">MVYTRNISDSIVWVGGSDRRLALFENLFPIPRGVSYNSYVILDEKTALLDTVDSSIALQFIQNVRATLGDKPLDYLIVNHMEPDHCATIEMLLPYYPNLKIVGNAKTFQMIRQFYDFDVDSHALVVKEGDALELGQHTLRFYTAPMVHWPEVMVSYEESEKVLFSADAFGTFGAVDGALFNDEVDFDKDWLEDARRYYSNIVGKYGAQVQAALKKLGGLDIATICPLHGPVWRSDLGYLLGKYDLWSRYEPEDKAVAICYASMYGNTENAANLLANGLAEAGVKNIAVYDVSSTHVSTLISEVFRCSHIVLACPTYNNSIYPAMYNFIHDMEALLVENRTVGIIQNGTWNPTSGKLIQAELESMKNITLLEPVVTVKSSLKEDSKAQLDALKDAIVESLKG</sequence>
<dbReference type="CDD" id="cd07709">
    <property type="entry name" value="flavodiiron_proteins_MBL-fold"/>
    <property type="match status" value="1"/>
</dbReference>
<evidence type="ECO:0000313" key="6">
    <source>
        <dbReference type="EMBL" id="HJB38440.1"/>
    </source>
</evidence>
<dbReference type="InterPro" id="IPR045761">
    <property type="entry name" value="ODP_dom"/>
</dbReference>
<comment type="cofactor">
    <cofactor evidence="1">
        <name>Fe cation</name>
        <dbReference type="ChEBI" id="CHEBI:24875"/>
    </cofactor>
</comment>
<evidence type="ECO:0000256" key="2">
    <source>
        <dbReference type="ARBA" id="ARBA00007121"/>
    </source>
</evidence>
<name>A0A9D2M026_9FIRM</name>
<dbReference type="GO" id="GO:0016651">
    <property type="term" value="F:oxidoreductase activity, acting on NAD(P)H"/>
    <property type="evidence" value="ECO:0007669"/>
    <property type="project" value="UniProtKB-ARBA"/>
</dbReference>
<evidence type="ECO:0000256" key="1">
    <source>
        <dbReference type="ARBA" id="ARBA00001962"/>
    </source>
</evidence>
<reference evidence="6" key="2">
    <citation type="submission" date="2021-04" db="EMBL/GenBank/DDBJ databases">
        <authorList>
            <person name="Gilroy R."/>
        </authorList>
    </citation>
    <scope>NUCLEOTIDE SEQUENCE</scope>
    <source>
        <strain evidence="6">ChiBcolR8-3208</strain>
    </source>
</reference>
<dbReference type="Pfam" id="PF19583">
    <property type="entry name" value="ODP"/>
    <property type="match status" value="1"/>
</dbReference>
<evidence type="ECO:0000256" key="3">
    <source>
        <dbReference type="ARBA" id="ARBA00022448"/>
    </source>
</evidence>
<organism evidence="6 7">
    <name type="scientific">Candidatus Acutalibacter ornithocaccae</name>
    <dbReference type="NCBI Taxonomy" id="2838416"/>
    <lineage>
        <taxon>Bacteria</taxon>
        <taxon>Bacillati</taxon>
        <taxon>Bacillota</taxon>
        <taxon>Clostridia</taxon>
        <taxon>Eubacteriales</taxon>
        <taxon>Acutalibacteraceae</taxon>
        <taxon>Acutalibacter</taxon>
    </lineage>
</organism>
<dbReference type="SUPFAM" id="SSF56281">
    <property type="entry name" value="Metallo-hydrolase/oxidoreductase"/>
    <property type="match status" value="1"/>
</dbReference>
<dbReference type="GO" id="GO:0046872">
    <property type="term" value="F:metal ion binding"/>
    <property type="evidence" value="ECO:0007669"/>
    <property type="project" value="InterPro"/>
</dbReference>
<proteinExistence type="inferred from homology"/>
<evidence type="ECO:0000259" key="5">
    <source>
        <dbReference type="PROSITE" id="PS50902"/>
    </source>
</evidence>
<dbReference type="GO" id="GO:0010181">
    <property type="term" value="F:FMN binding"/>
    <property type="evidence" value="ECO:0007669"/>
    <property type="project" value="InterPro"/>
</dbReference>
<dbReference type="Gene3D" id="3.60.15.10">
    <property type="entry name" value="Ribonuclease Z/Hydroxyacylglutathione hydrolase-like"/>
    <property type="match status" value="1"/>
</dbReference>
<dbReference type="PIRSF" id="PIRSF005243">
    <property type="entry name" value="ROO"/>
    <property type="match status" value="1"/>
</dbReference>
<keyword evidence="3" id="KW-0813">Transport</keyword>